<dbReference type="GO" id="GO:0065003">
    <property type="term" value="P:protein-containing complex assembly"/>
    <property type="evidence" value="ECO:0007669"/>
    <property type="project" value="InterPro"/>
</dbReference>
<comment type="similarity">
    <text evidence="3 6">Belongs to the NifD/NifK/NifE/NifN family.</text>
</comment>
<dbReference type="PANTHER" id="PTHR33712">
    <property type="entry name" value="LIGHT-INDEPENDENT PROTOCHLOROPHYLLIDE REDUCTASE SUBUNIT B"/>
    <property type="match status" value="1"/>
</dbReference>
<evidence type="ECO:0000256" key="4">
    <source>
        <dbReference type="ARBA" id="ARBA00013282"/>
    </source>
</evidence>
<dbReference type="Pfam" id="PF00148">
    <property type="entry name" value="Oxidored_nitro"/>
    <property type="match status" value="1"/>
</dbReference>
<dbReference type="EMBL" id="JALPRX010000046">
    <property type="protein sequence ID" value="MCK8784987.1"/>
    <property type="molecule type" value="Genomic_DNA"/>
</dbReference>
<organism evidence="8 9">
    <name type="scientific">Roseomonas acroporae</name>
    <dbReference type="NCBI Taxonomy" id="2937791"/>
    <lineage>
        <taxon>Bacteria</taxon>
        <taxon>Pseudomonadati</taxon>
        <taxon>Pseudomonadota</taxon>
        <taxon>Alphaproteobacteria</taxon>
        <taxon>Acetobacterales</taxon>
        <taxon>Roseomonadaceae</taxon>
        <taxon>Roseomonas</taxon>
    </lineage>
</organism>
<dbReference type="InterPro" id="IPR000510">
    <property type="entry name" value="Nase/OxRdtase_comp1"/>
</dbReference>
<dbReference type="InterPro" id="IPR000318">
    <property type="entry name" value="Nase_comp1_CS"/>
</dbReference>
<evidence type="ECO:0000259" key="7">
    <source>
        <dbReference type="Pfam" id="PF00148"/>
    </source>
</evidence>
<evidence type="ECO:0000256" key="3">
    <source>
        <dbReference type="ARBA" id="ARBA00011002"/>
    </source>
</evidence>
<evidence type="ECO:0000313" key="9">
    <source>
        <dbReference type="Proteomes" id="UP001139516"/>
    </source>
</evidence>
<dbReference type="PROSITE" id="PS00699">
    <property type="entry name" value="NITROGENASE_1_1"/>
    <property type="match status" value="1"/>
</dbReference>
<name>A0A9X1Y8F0_9PROT</name>
<evidence type="ECO:0000256" key="1">
    <source>
        <dbReference type="ARBA" id="ARBA00003171"/>
    </source>
</evidence>
<dbReference type="InterPro" id="IPR050152">
    <property type="entry name" value="ChlB/BchB/BchZ"/>
</dbReference>
<keyword evidence="5 6" id="KW-0535">Nitrogen fixation</keyword>
<sequence>MAEIVHGRKACATNPLKSSAPLGAALAYLGMEGSVPLLHGSQGCTSFALTLAVRHFKEAIPLQTTAMDEVATILGGAGNLEEAILNLHKRMKPRFIGIASTALVETRGEDYVGELGTILRKNASLRGTSIVYASTPDYAGALEDGWSRAVAAIIDALVEPGGAIGPLSRQVNILPGVHQTTADIEEIVAIVEAFGLSPMVLPDISGSLDGTVPSQYQPTTWGGARPEQVARMGQALHTIAIGEHMRHPAGRLRERTGVPVTLFPTLLGLEAGDRLVSLLMELSGRTAPARLRRQRSQLEDAMLDGHFFFGGRRVAIGSDPDLLYGLAAFFHVMGAEVVAAVASTGNSALLERIPTQRVVIGDLQDLEDAAAAAGAELLVTNSHGRQAAERLHLPHLRVGFPIFDRIGSTHRCTAGYRGTRDLIFEVANIAQAGLHAHGPGDFADVLPGEKEASHACAPVAAG</sequence>
<comment type="function">
    <text evidence="1">This protein may play a role in the biosynthesis of the prosthetic group of nitrogenase (FeMo cofactor).</text>
</comment>
<dbReference type="CDD" id="cd01966">
    <property type="entry name" value="Nitrogenase_NifN_1"/>
    <property type="match status" value="1"/>
</dbReference>
<comment type="pathway">
    <text evidence="2">Cofactor biosynthesis; Fe-Mo cofactor biosynthesis.</text>
</comment>
<evidence type="ECO:0000313" key="8">
    <source>
        <dbReference type="EMBL" id="MCK8784987.1"/>
    </source>
</evidence>
<dbReference type="NCBIfam" id="TIGR01285">
    <property type="entry name" value="nifN"/>
    <property type="match status" value="1"/>
</dbReference>
<dbReference type="Proteomes" id="UP001139516">
    <property type="component" value="Unassembled WGS sequence"/>
</dbReference>
<comment type="caution">
    <text evidence="8">The sequence shown here is derived from an EMBL/GenBank/DDBJ whole genome shotgun (WGS) entry which is preliminary data.</text>
</comment>
<dbReference type="Gene3D" id="6.10.250.1090">
    <property type="match status" value="1"/>
</dbReference>
<dbReference type="InterPro" id="IPR005975">
    <property type="entry name" value="Nase_Mo-Fe_CF"/>
</dbReference>
<evidence type="ECO:0000256" key="2">
    <source>
        <dbReference type="ARBA" id="ARBA00005155"/>
    </source>
</evidence>
<feature type="domain" description="Nitrogenase/oxidoreductase component 1" evidence="7">
    <location>
        <begin position="19"/>
        <end position="429"/>
    </location>
</feature>
<gene>
    <name evidence="8" type="primary">nifN</name>
    <name evidence="8" type="ORF">M0638_11395</name>
</gene>
<dbReference type="RefSeq" id="WP_248667110.1">
    <property type="nucleotide sequence ID" value="NZ_JALPRX010000046.1"/>
</dbReference>
<accession>A0A9X1Y8F0</accession>
<evidence type="ECO:0000256" key="5">
    <source>
        <dbReference type="ARBA" id="ARBA00023231"/>
    </source>
</evidence>
<dbReference type="Gene3D" id="3.40.50.1980">
    <property type="entry name" value="Nitrogenase molybdenum iron protein domain"/>
    <property type="match status" value="3"/>
</dbReference>
<protein>
    <recommendedName>
        <fullName evidence="4">Nitrogenase iron-molybdenum cofactor biosynthesis protein NifN</fullName>
    </recommendedName>
</protein>
<reference evidence="8" key="1">
    <citation type="submission" date="2022-04" db="EMBL/GenBank/DDBJ databases">
        <title>Roseomonas acroporae sp. nov., isolated from coral Acropora digitifera.</title>
        <authorList>
            <person name="Sun H."/>
        </authorList>
    </citation>
    <scope>NUCLEOTIDE SEQUENCE</scope>
    <source>
        <strain evidence="8">NAR14</strain>
    </source>
</reference>
<dbReference type="GO" id="GO:0016163">
    <property type="term" value="F:nitrogenase activity"/>
    <property type="evidence" value="ECO:0007669"/>
    <property type="project" value="InterPro"/>
</dbReference>
<proteinExistence type="inferred from homology"/>
<dbReference type="SUPFAM" id="SSF53807">
    <property type="entry name" value="Helical backbone' metal receptor"/>
    <property type="match status" value="1"/>
</dbReference>
<evidence type="ECO:0000256" key="6">
    <source>
        <dbReference type="RuleBase" id="RU004021"/>
    </source>
</evidence>
<keyword evidence="9" id="KW-1185">Reference proteome</keyword>
<dbReference type="AlphaFoldDB" id="A0A9X1Y8F0"/>
<dbReference type="PANTHER" id="PTHR33712:SF7">
    <property type="entry name" value="LIGHT-INDEPENDENT PROTOCHLOROPHYLLIDE REDUCTASE SUBUNIT B"/>
    <property type="match status" value="1"/>
</dbReference>